<evidence type="ECO:0000259" key="2">
    <source>
        <dbReference type="Pfam" id="PF14587"/>
    </source>
</evidence>
<dbReference type="Proteomes" id="UP000247903">
    <property type="component" value="Unassembled WGS sequence"/>
</dbReference>
<dbReference type="InterPro" id="IPR039743">
    <property type="entry name" value="6GAL/EXGAL"/>
</dbReference>
<dbReference type="InterPro" id="IPR013780">
    <property type="entry name" value="Glyco_hydro_b"/>
</dbReference>
<evidence type="ECO:0000313" key="3">
    <source>
        <dbReference type="EMBL" id="PXY41407.1"/>
    </source>
</evidence>
<sequence length="527" mass="59258">MRKVYLSLLVLMSSLSYGQRTITISTDNVVQTMDGFGGSDAWRTQFVGKNWPEEKKNAIADLLFSKEIDSQGNPKGIGLSIWRFNLGAGSTEQGKTSKIYDEWRRSECFLNADGTYDFSKQEGQRWFLQAAKKRGVEKFLIFTNSPPVYMTHNGLSFSSRKNKLNLKDGAIPQFADFLVQSIQGLEKKEGIKFDYVSPLNEPQWEWMPKSGDTNSQEGTPATNQEIYEVTKALSEKLKIKKINTEIVIVEAAQINYLYENVNDENRDNQIDYFFGKTKTNISKFSNVKNVILGHSYFTTWPIDKQVLSRKLIAAKVKQQPGLKYWQSEYCILENPGEAEIPGGSGGGRDLGMQTALFVARLIHNDIAVANAASWQWWTSMTRADYKDGLIYLDDGKSTGSTAPDYVRNDGEFHDSKLLWALGNYSLFVRPGMLRIEVPNQDEAAAANDVMITAYKDAQNKKLIIVAVNCGKEAQQYKVDLSKGTVKNNEVTPYTTSESSNLKRGTIQKTDNLEIPARSVVTFVGELQ</sequence>
<name>A0A2V4BS05_9FLAO</name>
<evidence type="ECO:0000256" key="1">
    <source>
        <dbReference type="SAM" id="SignalP"/>
    </source>
</evidence>
<dbReference type="RefSeq" id="WP_110306194.1">
    <property type="nucleotide sequence ID" value="NZ_QJHK01000005.1"/>
</dbReference>
<dbReference type="Gene3D" id="2.60.40.1180">
    <property type="entry name" value="Golgi alpha-mannosidase II"/>
    <property type="match status" value="1"/>
</dbReference>
<keyword evidence="1" id="KW-0732">Signal</keyword>
<dbReference type="SUPFAM" id="SSF51011">
    <property type="entry name" value="Glycosyl hydrolase domain"/>
    <property type="match status" value="1"/>
</dbReference>
<organism evidence="3 4">
    <name type="scientific">Flavobacterium cheongpyeongense</name>
    <dbReference type="NCBI Taxonomy" id="2212651"/>
    <lineage>
        <taxon>Bacteria</taxon>
        <taxon>Pseudomonadati</taxon>
        <taxon>Bacteroidota</taxon>
        <taxon>Flavobacteriia</taxon>
        <taxon>Flavobacteriales</taxon>
        <taxon>Flavobacteriaceae</taxon>
        <taxon>Flavobacterium</taxon>
    </lineage>
</organism>
<gene>
    <name evidence="3" type="ORF">DMB65_08385</name>
</gene>
<protein>
    <submittedName>
        <fullName evidence="3">Glycosyl hydrolase</fullName>
    </submittedName>
</protein>
<keyword evidence="4" id="KW-1185">Reference proteome</keyword>
<dbReference type="PANTHER" id="PTHR42767">
    <property type="entry name" value="ENDO-BETA-1,6-GALACTANASE"/>
    <property type="match status" value="1"/>
</dbReference>
<evidence type="ECO:0000313" key="4">
    <source>
        <dbReference type="Proteomes" id="UP000247903"/>
    </source>
</evidence>
<comment type="caution">
    <text evidence="3">The sequence shown here is derived from an EMBL/GenBank/DDBJ whole genome shotgun (WGS) entry which is preliminary data.</text>
</comment>
<dbReference type="Pfam" id="PF14587">
    <property type="entry name" value="Glyco_hydr_30_2"/>
    <property type="match status" value="1"/>
</dbReference>
<proteinExistence type="predicted"/>
<dbReference type="AlphaFoldDB" id="A0A2V4BS05"/>
<accession>A0A2V4BS05</accession>
<dbReference type="GO" id="GO:0004553">
    <property type="term" value="F:hydrolase activity, hydrolyzing O-glycosyl compounds"/>
    <property type="evidence" value="ECO:0007669"/>
    <property type="project" value="InterPro"/>
</dbReference>
<dbReference type="PANTHER" id="PTHR42767:SF1">
    <property type="entry name" value="ENDO-BETA-1,6-GALACTANASE-LIKE DOMAIN-CONTAINING PROTEIN"/>
    <property type="match status" value="1"/>
</dbReference>
<dbReference type="InterPro" id="IPR017853">
    <property type="entry name" value="GH"/>
</dbReference>
<feature type="domain" description="Endo-beta-1,6-galactanase-like" evidence="2">
    <location>
        <begin position="20"/>
        <end position="391"/>
    </location>
</feature>
<dbReference type="Gene3D" id="3.20.20.80">
    <property type="entry name" value="Glycosidases"/>
    <property type="match status" value="1"/>
</dbReference>
<dbReference type="InterPro" id="IPR039514">
    <property type="entry name" value="6GAL-like"/>
</dbReference>
<dbReference type="EMBL" id="QJHK01000005">
    <property type="protein sequence ID" value="PXY41407.1"/>
    <property type="molecule type" value="Genomic_DNA"/>
</dbReference>
<dbReference type="SUPFAM" id="SSF51445">
    <property type="entry name" value="(Trans)glycosidases"/>
    <property type="match status" value="1"/>
</dbReference>
<feature type="chain" id="PRO_5015863391" evidence="1">
    <location>
        <begin position="19"/>
        <end position="527"/>
    </location>
</feature>
<keyword evidence="3" id="KW-0378">Hydrolase</keyword>
<feature type="signal peptide" evidence="1">
    <location>
        <begin position="1"/>
        <end position="18"/>
    </location>
</feature>
<dbReference type="OrthoDB" id="9806701at2"/>
<reference evidence="3 4" key="1">
    <citation type="submission" date="2018-05" db="EMBL/GenBank/DDBJ databases">
        <title>Flavobacterium sp. strain IMCC34759, incomplete genome.</title>
        <authorList>
            <person name="Joung Y."/>
            <person name="Cho J."/>
        </authorList>
    </citation>
    <scope>NUCLEOTIDE SEQUENCE [LARGE SCALE GENOMIC DNA]</scope>
    <source>
        <strain evidence="3 4">IMCC34759</strain>
    </source>
</reference>